<dbReference type="EMBL" id="CP059733">
    <property type="protein sequence ID" value="WDE06965.1"/>
    <property type="molecule type" value="Genomic_DNA"/>
</dbReference>
<keyword evidence="7" id="KW-1185">Reference proteome</keyword>
<reference evidence="6 7" key="1">
    <citation type="journal article" date="2015" name="Genome Announc.">
        <title>Draft Genome Sequences of Marine Isolates of Thalassomonas viridans and Thalassomonas actiniarum.</title>
        <authorList>
            <person name="Olonade I."/>
            <person name="van Zyl L.J."/>
            <person name="Trindade M."/>
        </authorList>
    </citation>
    <scope>NUCLEOTIDE SEQUENCE [LARGE SCALE GENOMIC DNA]</scope>
    <source>
        <strain evidence="6 7">XOM25</strain>
    </source>
</reference>
<dbReference type="PRINTS" id="PR00039">
    <property type="entry name" value="HTHLYSR"/>
</dbReference>
<dbReference type="AlphaFoldDB" id="A0AAE9Z6K2"/>
<dbReference type="SUPFAM" id="SSF53850">
    <property type="entry name" value="Periplasmic binding protein-like II"/>
    <property type="match status" value="1"/>
</dbReference>
<dbReference type="Pfam" id="PF03466">
    <property type="entry name" value="LysR_substrate"/>
    <property type="match status" value="1"/>
</dbReference>
<proteinExistence type="inferred from homology"/>
<evidence type="ECO:0000256" key="3">
    <source>
        <dbReference type="ARBA" id="ARBA00023125"/>
    </source>
</evidence>
<dbReference type="GO" id="GO:0043565">
    <property type="term" value="F:sequence-specific DNA binding"/>
    <property type="evidence" value="ECO:0007669"/>
    <property type="project" value="TreeGrafter"/>
</dbReference>
<dbReference type="FunFam" id="1.10.10.10:FF:000001">
    <property type="entry name" value="LysR family transcriptional regulator"/>
    <property type="match status" value="1"/>
</dbReference>
<dbReference type="GO" id="GO:0006351">
    <property type="term" value="P:DNA-templated transcription"/>
    <property type="evidence" value="ECO:0007669"/>
    <property type="project" value="TreeGrafter"/>
</dbReference>
<dbReference type="Gene3D" id="3.40.190.290">
    <property type="match status" value="1"/>
</dbReference>
<dbReference type="SUPFAM" id="SSF46785">
    <property type="entry name" value="Winged helix' DNA-binding domain"/>
    <property type="match status" value="1"/>
</dbReference>
<dbReference type="PROSITE" id="PS50931">
    <property type="entry name" value="HTH_LYSR"/>
    <property type="match status" value="1"/>
</dbReference>
<dbReference type="InterPro" id="IPR058163">
    <property type="entry name" value="LysR-type_TF_proteobact-type"/>
</dbReference>
<dbReference type="GO" id="GO:0003700">
    <property type="term" value="F:DNA-binding transcription factor activity"/>
    <property type="evidence" value="ECO:0007669"/>
    <property type="project" value="InterPro"/>
</dbReference>
<feature type="domain" description="HTH lysR-type" evidence="5">
    <location>
        <begin position="5"/>
        <end position="62"/>
    </location>
</feature>
<name>A0AAE9Z6K2_9GAMM</name>
<comment type="similarity">
    <text evidence="1">Belongs to the LysR transcriptional regulatory family.</text>
</comment>
<keyword evidence="2" id="KW-0805">Transcription regulation</keyword>
<reference evidence="6 7" key="2">
    <citation type="journal article" date="2022" name="Mar. Drugs">
        <title>Bioassay-Guided Fractionation Leads to the Detection of Cholic Acid Generated by the Rare Thalassomonas sp.</title>
        <authorList>
            <person name="Pheiffer F."/>
            <person name="Schneider Y.K."/>
            <person name="Hansen E.H."/>
            <person name="Andersen J.H."/>
            <person name="Isaksson J."/>
            <person name="Busche T."/>
            <person name="R C."/>
            <person name="Kalinowski J."/>
            <person name="Zyl L.V."/>
            <person name="Trindade M."/>
        </authorList>
    </citation>
    <scope>NUCLEOTIDE SEQUENCE [LARGE SCALE GENOMIC DNA]</scope>
    <source>
        <strain evidence="6 7">XOM25</strain>
    </source>
</reference>
<dbReference type="KEGG" id="tvd:SG34_008775"/>
<dbReference type="CDD" id="cd08422">
    <property type="entry name" value="PBP2_CrgA_like"/>
    <property type="match status" value="1"/>
</dbReference>
<keyword evidence="4" id="KW-0804">Transcription</keyword>
<evidence type="ECO:0000256" key="2">
    <source>
        <dbReference type="ARBA" id="ARBA00023015"/>
    </source>
</evidence>
<evidence type="ECO:0000313" key="7">
    <source>
        <dbReference type="Proteomes" id="UP000032352"/>
    </source>
</evidence>
<gene>
    <name evidence="6" type="ORF">SG34_008775</name>
</gene>
<keyword evidence="3" id="KW-0238">DNA-binding</keyword>
<dbReference type="Gene3D" id="1.10.10.10">
    <property type="entry name" value="Winged helix-like DNA-binding domain superfamily/Winged helix DNA-binding domain"/>
    <property type="match status" value="1"/>
</dbReference>
<dbReference type="InterPro" id="IPR036388">
    <property type="entry name" value="WH-like_DNA-bd_sf"/>
</dbReference>
<protein>
    <submittedName>
        <fullName evidence="6">LysR family transcriptional regulator</fullName>
    </submittedName>
</protein>
<evidence type="ECO:0000256" key="4">
    <source>
        <dbReference type="ARBA" id="ARBA00023163"/>
    </source>
</evidence>
<evidence type="ECO:0000256" key="1">
    <source>
        <dbReference type="ARBA" id="ARBA00009437"/>
    </source>
</evidence>
<sequence length="300" mass="33704">MNKKISLSDIRTFVVLAECGSFTRAAEALMCSRSHISKQLAQLESDLGVTLLTRTTRTQKLTPQGEVFFERCQRSLQSIDSAVDSVLESSEALQGQIKINCVGGQIGEDIVAPLVNDFMVKNPQLSVELDFSSRRVDLVSGEFDFVFRMGELDDSALIARKLTDIHIDTLASPAYIERYGWPADPKALKHHRCIVGSMHHWTFVDLRNGKRLELPVNASLRCKNGRVMISSALAGNGIIRVPELYCQKELKQGKLVPVFNDWKVQSTPFNLVYLKDKHQPLRLRTFKDFVVSEFAAYMPG</sequence>
<dbReference type="Pfam" id="PF00126">
    <property type="entry name" value="HTH_1"/>
    <property type="match status" value="1"/>
</dbReference>
<dbReference type="PANTHER" id="PTHR30537">
    <property type="entry name" value="HTH-TYPE TRANSCRIPTIONAL REGULATOR"/>
    <property type="match status" value="1"/>
</dbReference>
<evidence type="ECO:0000259" key="5">
    <source>
        <dbReference type="PROSITE" id="PS50931"/>
    </source>
</evidence>
<accession>A0AAE9Z6K2</accession>
<evidence type="ECO:0000313" key="6">
    <source>
        <dbReference type="EMBL" id="WDE06965.1"/>
    </source>
</evidence>
<dbReference type="Proteomes" id="UP000032352">
    <property type="component" value="Chromosome"/>
</dbReference>
<dbReference type="PANTHER" id="PTHR30537:SF5">
    <property type="entry name" value="HTH-TYPE TRANSCRIPTIONAL ACTIVATOR TTDR-RELATED"/>
    <property type="match status" value="1"/>
</dbReference>
<dbReference type="RefSeq" id="WP_044841496.1">
    <property type="nucleotide sequence ID" value="NZ_CP059733.1"/>
</dbReference>
<dbReference type="InterPro" id="IPR000847">
    <property type="entry name" value="LysR_HTH_N"/>
</dbReference>
<dbReference type="InterPro" id="IPR005119">
    <property type="entry name" value="LysR_subst-bd"/>
</dbReference>
<organism evidence="6 7">
    <name type="scientific">Thalassomonas viridans</name>
    <dbReference type="NCBI Taxonomy" id="137584"/>
    <lineage>
        <taxon>Bacteria</taxon>
        <taxon>Pseudomonadati</taxon>
        <taxon>Pseudomonadota</taxon>
        <taxon>Gammaproteobacteria</taxon>
        <taxon>Alteromonadales</taxon>
        <taxon>Colwelliaceae</taxon>
        <taxon>Thalassomonas</taxon>
    </lineage>
</organism>
<dbReference type="InterPro" id="IPR036390">
    <property type="entry name" value="WH_DNA-bd_sf"/>
</dbReference>